<proteinExistence type="predicted"/>
<dbReference type="InterPro" id="IPR032675">
    <property type="entry name" value="LRR_dom_sf"/>
</dbReference>
<sequence length="524" mass="58947">MSPKPYTSLPLSVALLRSGALPNDSEASMIREDIAGIKSELNHIVDEILCLLSPTIPKSAENQLRLLHLRSARHGLEQALLIPTGVFSPIRRLPYDVLSLIFNYCAYSDPWPTPCHSNDASSRVPGDILLPRAVNLASPWVLSRVCTRWRHVALTSPSLWSTLRISLRTYDEERSTELTRHTRLIELYLERSGTYPLRFDVSVANAAILAPHPILDILASHSAHWGDASLHLSPDLYESIASRVRGNVPRLESLKLRIQGRERGMRIDMFRDCPSLRSVDLAYPLRTFVLPWDQIEAVKAPLQTTEDLTQLFRSVRRAERLSISPTSSPRPETPVKPANRFPALREINLGSNLQYLEIISAPLLDSVSVLRFSVSEASSVHPYVTRSSYVANVLTAAVLDFTVLQLLNILLSVPELEHLEIRDSRLLTDEFFDALAFRTTSPTILPKLRSIVVVDDQRPVRRTLLRFLDSRNPCSPEITPDRRSIAFVYLEMAHTEEDGLAESVTKLRLQGVKVSGRCTRSFPI</sequence>
<dbReference type="EMBL" id="JASNQZ010000006">
    <property type="protein sequence ID" value="KAL0956940.1"/>
    <property type="molecule type" value="Genomic_DNA"/>
</dbReference>
<protein>
    <recommendedName>
        <fullName evidence="3">F-box domain-containing protein</fullName>
    </recommendedName>
</protein>
<reference evidence="2" key="1">
    <citation type="submission" date="2024-06" db="EMBL/GenBank/DDBJ databases">
        <title>Multi-omics analyses provide insights into the biosynthesis of the anticancer antibiotic pleurotin in Hohenbuehelia grisea.</title>
        <authorList>
            <person name="Weaver J.A."/>
            <person name="Alberti F."/>
        </authorList>
    </citation>
    <scope>NUCLEOTIDE SEQUENCE [LARGE SCALE GENOMIC DNA]</scope>
    <source>
        <strain evidence="2">T-177</strain>
    </source>
</reference>
<dbReference type="Gene3D" id="1.20.1280.50">
    <property type="match status" value="1"/>
</dbReference>
<dbReference type="Gene3D" id="3.80.10.10">
    <property type="entry name" value="Ribonuclease Inhibitor"/>
    <property type="match status" value="1"/>
</dbReference>
<evidence type="ECO:0000313" key="2">
    <source>
        <dbReference type="Proteomes" id="UP001556367"/>
    </source>
</evidence>
<keyword evidence="2" id="KW-1185">Reference proteome</keyword>
<accession>A0ABR3JNA0</accession>
<name>A0ABR3JNA0_9AGAR</name>
<comment type="caution">
    <text evidence="1">The sequence shown here is derived from an EMBL/GenBank/DDBJ whole genome shotgun (WGS) entry which is preliminary data.</text>
</comment>
<gene>
    <name evidence="1" type="ORF">HGRIS_003042</name>
</gene>
<dbReference type="SUPFAM" id="SSF52047">
    <property type="entry name" value="RNI-like"/>
    <property type="match status" value="1"/>
</dbReference>
<dbReference type="Proteomes" id="UP001556367">
    <property type="component" value="Unassembled WGS sequence"/>
</dbReference>
<evidence type="ECO:0008006" key="3">
    <source>
        <dbReference type="Google" id="ProtNLM"/>
    </source>
</evidence>
<evidence type="ECO:0000313" key="1">
    <source>
        <dbReference type="EMBL" id="KAL0956940.1"/>
    </source>
</evidence>
<organism evidence="1 2">
    <name type="scientific">Hohenbuehelia grisea</name>
    <dbReference type="NCBI Taxonomy" id="104357"/>
    <lineage>
        <taxon>Eukaryota</taxon>
        <taxon>Fungi</taxon>
        <taxon>Dikarya</taxon>
        <taxon>Basidiomycota</taxon>
        <taxon>Agaricomycotina</taxon>
        <taxon>Agaricomycetes</taxon>
        <taxon>Agaricomycetidae</taxon>
        <taxon>Agaricales</taxon>
        <taxon>Pleurotineae</taxon>
        <taxon>Pleurotaceae</taxon>
        <taxon>Hohenbuehelia</taxon>
    </lineage>
</organism>